<evidence type="ECO:0000313" key="8">
    <source>
        <dbReference type="EMBL" id="ORZ11235.1"/>
    </source>
</evidence>
<evidence type="ECO:0000256" key="1">
    <source>
        <dbReference type="ARBA" id="ARBA00004141"/>
    </source>
</evidence>
<feature type="transmembrane region" description="Helical" evidence="7">
    <location>
        <begin position="543"/>
        <end position="567"/>
    </location>
</feature>
<feature type="transmembrane region" description="Helical" evidence="7">
    <location>
        <begin position="383"/>
        <end position="408"/>
    </location>
</feature>
<evidence type="ECO:0000256" key="2">
    <source>
        <dbReference type="ARBA" id="ARBA00005227"/>
    </source>
</evidence>
<organism evidence="8 9">
    <name type="scientific">Absidia repens</name>
    <dbReference type="NCBI Taxonomy" id="90262"/>
    <lineage>
        <taxon>Eukaryota</taxon>
        <taxon>Fungi</taxon>
        <taxon>Fungi incertae sedis</taxon>
        <taxon>Mucoromycota</taxon>
        <taxon>Mucoromycotina</taxon>
        <taxon>Mucoromycetes</taxon>
        <taxon>Mucorales</taxon>
        <taxon>Cunninghamellaceae</taxon>
        <taxon>Absidia</taxon>
    </lineage>
</organism>
<feature type="transmembrane region" description="Helical" evidence="7">
    <location>
        <begin position="245"/>
        <end position="267"/>
    </location>
</feature>
<dbReference type="OrthoDB" id="1666796at2759"/>
<comment type="caution">
    <text evidence="8">The sequence shown here is derived from an EMBL/GenBank/DDBJ whole genome shotgun (WGS) entry which is preliminary data.</text>
</comment>
<dbReference type="GO" id="GO:0016020">
    <property type="term" value="C:membrane"/>
    <property type="evidence" value="ECO:0007669"/>
    <property type="project" value="UniProtKB-SubCell"/>
</dbReference>
<keyword evidence="6 7" id="KW-0472">Membrane</keyword>
<name>A0A1X2I7W0_9FUNG</name>
<keyword evidence="3 7" id="KW-0812">Transmembrane</keyword>
<feature type="signal peptide" evidence="7">
    <location>
        <begin position="1"/>
        <end position="29"/>
    </location>
</feature>
<dbReference type="STRING" id="90262.A0A1X2I7W0"/>
<feature type="transmembrane region" description="Helical" evidence="7">
    <location>
        <begin position="312"/>
        <end position="338"/>
    </location>
</feature>
<dbReference type="PROSITE" id="PS51257">
    <property type="entry name" value="PROKAR_LIPOPROTEIN"/>
    <property type="match status" value="1"/>
</dbReference>
<evidence type="ECO:0000256" key="5">
    <source>
        <dbReference type="ARBA" id="ARBA00022989"/>
    </source>
</evidence>
<dbReference type="Proteomes" id="UP000193560">
    <property type="component" value="Unassembled WGS sequence"/>
</dbReference>
<comment type="similarity">
    <text evidence="2 7">Belongs to the nonaspanin (TM9SF) (TC 9.A.2) family.</text>
</comment>
<keyword evidence="4 7" id="KW-0732">Signal</keyword>
<sequence>MKLRFSSLFLCSQALPFYFLLLLGQGCRSIFVSADEHNHKYAEQDEVVAWMNTVGPIYNTQETYPYYQLPFCRGVGQLEHRHETLGEALQGLDLVNSGIPMRYLQPVDRKPICKTKLSQETKDAFADAIRQQYWFSMFIDDLPISARVGDDAIHNIIFDEVDAKGDLRSEIHTPLFLHKAFTIEYNGDRIISVSLDQQDPIDLEGDTPTEITFTYSVSWKPTDTLFEDRFSRLLEASFFEHNVHWLSICSSFMMVLFLTGMVSIILLRTVKRDFSRYDREEEGLDDFDRDLGDEGYGWKQVHGDVFRQPPHLMLMSAFIGSGSQLAVMGLVMIIYIIWGQSYSERATIMTASVAVYTMTALVSGYTSAKFYATYGGKEWVRNVILTAVLFPVAGGVIGGYINTLAIYYSSSRAVPFMALFSVIALWILVVFPLTIFGAIIARRWGSAAGHAHLEFPCRINPIPRPIPEKLWYQEPLAIAALGGILPFASIFIEMYFIFTSFWTYKIYYVYGFMFLVFLILLVVSACVSIVSTYFLLNSEDHRWHWVSFMSCASTSIYIYLYATYYYFTKTKMTGTFQTSFYFGYTGLLCLGMFCMLGFVGHSAGHWFVKKIYQNVKID</sequence>
<feature type="chain" id="PRO_5011830316" description="Transmembrane 9 superfamily member" evidence="7">
    <location>
        <begin position="30"/>
        <end position="618"/>
    </location>
</feature>
<comment type="subcellular location">
    <subcellularLocation>
        <location evidence="1">Membrane</location>
        <topology evidence="1">Multi-pass membrane protein</topology>
    </subcellularLocation>
</comment>
<keyword evidence="5 7" id="KW-1133">Transmembrane helix</keyword>
<feature type="transmembrane region" description="Helical" evidence="7">
    <location>
        <begin position="579"/>
        <end position="600"/>
    </location>
</feature>
<evidence type="ECO:0000313" key="9">
    <source>
        <dbReference type="Proteomes" id="UP000193560"/>
    </source>
</evidence>
<evidence type="ECO:0000256" key="4">
    <source>
        <dbReference type="ARBA" id="ARBA00022729"/>
    </source>
</evidence>
<feature type="transmembrane region" description="Helical" evidence="7">
    <location>
        <begin position="476"/>
        <end position="498"/>
    </location>
</feature>
<dbReference type="InterPro" id="IPR004240">
    <property type="entry name" value="EMP70"/>
</dbReference>
<evidence type="ECO:0000256" key="7">
    <source>
        <dbReference type="RuleBase" id="RU363079"/>
    </source>
</evidence>
<proteinExistence type="inferred from homology"/>
<dbReference type="PANTHER" id="PTHR10766">
    <property type="entry name" value="TRANSMEMBRANE 9 SUPERFAMILY PROTEIN"/>
    <property type="match status" value="1"/>
</dbReference>
<keyword evidence="9" id="KW-1185">Reference proteome</keyword>
<protein>
    <recommendedName>
        <fullName evidence="7">Transmembrane 9 superfamily member</fullName>
    </recommendedName>
</protein>
<accession>A0A1X2I7W0</accession>
<feature type="transmembrane region" description="Helical" evidence="7">
    <location>
        <begin position="510"/>
        <end position="536"/>
    </location>
</feature>
<gene>
    <name evidence="8" type="ORF">BCR42DRAFT_357380</name>
</gene>
<evidence type="ECO:0000256" key="3">
    <source>
        <dbReference type="ARBA" id="ARBA00022692"/>
    </source>
</evidence>
<reference evidence="8 9" key="1">
    <citation type="submission" date="2016-07" db="EMBL/GenBank/DDBJ databases">
        <title>Pervasive Adenine N6-methylation of Active Genes in Fungi.</title>
        <authorList>
            <consortium name="DOE Joint Genome Institute"/>
            <person name="Mondo S.J."/>
            <person name="Dannebaum R.O."/>
            <person name="Kuo R.C."/>
            <person name="Labutti K."/>
            <person name="Haridas S."/>
            <person name="Kuo A."/>
            <person name="Salamov A."/>
            <person name="Ahrendt S.R."/>
            <person name="Lipzen A."/>
            <person name="Sullivan W."/>
            <person name="Andreopoulos W.B."/>
            <person name="Clum A."/>
            <person name="Lindquist E."/>
            <person name="Daum C."/>
            <person name="Ramamoorthy G.K."/>
            <person name="Gryganskyi A."/>
            <person name="Culley D."/>
            <person name="Magnuson J.K."/>
            <person name="James T.Y."/>
            <person name="O'Malley M.A."/>
            <person name="Stajich J.E."/>
            <person name="Spatafora J.W."/>
            <person name="Visel A."/>
            <person name="Grigoriev I.V."/>
        </authorList>
    </citation>
    <scope>NUCLEOTIDE SEQUENCE [LARGE SCALE GENOMIC DNA]</scope>
    <source>
        <strain evidence="8 9">NRRL 1336</strain>
    </source>
</reference>
<dbReference type="Pfam" id="PF02990">
    <property type="entry name" value="EMP70"/>
    <property type="match status" value="1"/>
</dbReference>
<feature type="transmembrane region" description="Helical" evidence="7">
    <location>
        <begin position="350"/>
        <end position="371"/>
    </location>
</feature>
<dbReference type="EMBL" id="MCGE01000022">
    <property type="protein sequence ID" value="ORZ11235.1"/>
    <property type="molecule type" value="Genomic_DNA"/>
</dbReference>
<evidence type="ECO:0000256" key="6">
    <source>
        <dbReference type="ARBA" id="ARBA00023136"/>
    </source>
</evidence>
<feature type="transmembrane region" description="Helical" evidence="7">
    <location>
        <begin position="414"/>
        <end position="440"/>
    </location>
</feature>
<dbReference type="PANTHER" id="PTHR10766:SF41">
    <property type="entry name" value="TRANSMEMBRANE 9 SUPERFAMILY MEMBER 3"/>
    <property type="match status" value="1"/>
</dbReference>
<dbReference type="AlphaFoldDB" id="A0A1X2I7W0"/>
<dbReference type="GO" id="GO:0072657">
    <property type="term" value="P:protein localization to membrane"/>
    <property type="evidence" value="ECO:0007669"/>
    <property type="project" value="TreeGrafter"/>
</dbReference>